<dbReference type="Gene3D" id="2.80.10.50">
    <property type="match status" value="1"/>
</dbReference>
<evidence type="ECO:0000313" key="2">
    <source>
        <dbReference type="Proteomes" id="UP000030745"/>
    </source>
</evidence>
<keyword evidence="2" id="KW-1185">Reference proteome</keyword>
<organism evidence="1 2">
    <name type="scientific">Saprolegnia parasitica (strain CBS 223.65)</name>
    <dbReference type="NCBI Taxonomy" id="695850"/>
    <lineage>
        <taxon>Eukaryota</taxon>
        <taxon>Sar</taxon>
        <taxon>Stramenopiles</taxon>
        <taxon>Oomycota</taxon>
        <taxon>Saprolegniomycetes</taxon>
        <taxon>Saprolegniales</taxon>
        <taxon>Saprolegniaceae</taxon>
        <taxon>Saprolegnia</taxon>
    </lineage>
</organism>
<evidence type="ECO:0008006" key="3">
    <source>
        <dbReference type="Google" id="ProtNLM"/>
    </source>
</evidence>
<dbReference type="AlphaFoldDB" id="A0A067BU05"/>
<proteinExistence type="predicted"/>
<dbReference type="OrthoDB" id="10333678at2759"/>
<dbReference type="OMA" id="WQESNAT"/>
<name>A0A067BU05_SAPPC</name>
<protein>
    <recommendedName>
        <fullName evidence="3">Ricin B lectin domain-containing protein</fullName>
    </recommendedName>
</protein>
<dbReference type="KEGG" id="spar:SPRG_12228"/>
<gene>
    <name evidence="1" type="ORF">SPRG_12228</name>
</gene>
<reference evidence="1 2" key="1">
    <citation type="journal article" date="2013" name="PLoS Genet.">
        <title>Distinctive expansion of potential virulence genes in the genome of the oomycete fish pathogen Saprolegnia parasitica.</title>
        <authorList>
            <person name="Jiang R.H."/>
            <person name="de Bruijn I."/>
            <person name="Haas B.J."/>
            <person name="Belmonte R."/>
            <person name="Lobach L."/>
            <person name="Christie J."/>
            <person name="van den Ackerveken G."/>
            <person name="Bottin A."/>
            <person name="Bulone V."/>
            <person name="Diaz-Moreno S.M."/>
            <person name="Dumas B."/>
            <person name="Fan L."/>
            <person name="Gaulin E."/>
            <person name="Govers F."/>
            <person name="Grenville-Briggs L.J."/>
            <person name="Horner N.R."/>
            <person name="Levin J.Z."/>
            <person name="Mammella M."/>
            <person name="Meijer H.J."/>
            <person name="Morris P."/>
            <person name="Nusbaum C."/>
            <person name="Oome S."/>
            <person name="Phillips A.J."/>
            <person name="van Rooyen D."/>
            <person name="Rzeszutek E."/>
            <person name="Saraiva M."/>
            <person name="Secombes C.J."/>
            <person name="Seidl M.F."/>
            <person name="Snel B."/>
            <person name="Stassen J.H."/>
            <person name="Sykes S."/>
            <person name="Tripathy S."/>
            <person name="van den Berg H."/>
            <person name="Vega-Arreguin J.C."/>
            <person name="Wawra S."/>
            <person name="Young S.K."/>
            <person name="Zeng Q."/>
            <person name="Dieguez-Uribeondo J."/>
            <person name="Russ C."/>
            <person name="Tyler B.M."/>
            <person name="van West P."/>
        </authorList>
    </citation>
    <scope>NUCLEOTIDE SEQUENCE [LARGE SCALE GENOMIC DNA]</scope>
    <source>
        <strain evidence="1 2">CBS 223.65</strain>
    </source>
</reference>
<dbReference type="Proteomes" id="UP000030745">
    <property type="component" value="Unassembled WGS sequence"/>
</dbReference>
<evidence type="ECO:0000313" key="1">
    <source>
        <dbReference type="EMBL" id="KDO22019.1"/>
    </source>
</evidence>
<dbReference type="VEuPathDB" id="FungiDB:SPRG_12228"/>
<sequence>MVVYLIADNGKGFGYCNGCSVAGYKIPARTGKWAQNVHVRRVPSGEIALYNQKQKLYWSRCVDCDAKNKPNQVVLRHKTWQESNATRWTCEDVSKTHIRFKDVEGKYLTRDAELPNLAGNLIMSVAWNATAPAPQLWTVTTW</sequence>
<dbReference type="EMBL" id="KK583276">
    <property type="protein sequence ID" value="KDO22019.1"/>
    <property type="molecule type" value="Genomic_DNA"/>
</dbReference>
<dbReference type="RefSeq" id="XP_012207262.1">
    <property type="nucleotide sequence ID" value="XM_012351872.1"/>
</dbReference>
<dbReference type="GeneID" id="24134205"/>
<accession>A0A067BU05</accession>